<gene>
    <name evidence="2" type="ORF">DPQ25_01810</name>
</gene>
<dbReference type="Proteomes" id="UP000249377">
    <property type="component" value="Unassembled WGS sequence"/>
</dbReference>
<feature type="domain" description="N-acetyltransferase" evidence="1">
    <location>
        <begin position="3"/>
        <end position="153"/>
    </location>
</feature>
<dbReference type="SUPFAM" id="SSF55729">
    <property type="entry name" value="Acyl-CoA N-acyltransferases (Nat)"/>
    <property type="match status" value="1"/>
</dbReference>
<dbReference type="InterPro" id="IPR000182">
    <property type="entry name" value="GNAT_dom"/>
</dbReference>
<evidence type="ECO:0000313" key="2">
    <source>
        <dbReference type="EMBL" id="RAQ30268.1"/>
    </source>
</evidence>
<protein>
    <recommendedName>
        <fullName evidence="1">N-acetyltransferase domain-containing protein</fullName>
    </recommendedName>
</protein>
<accession>A0A328UFI2</accession>
<dbReference type="CDD" id="cd04301">
    <property type="entry name" value="NAT_SF"/>
    <property type="match status" value="1"/>
</dbReference>
<organism evidence="2 3">
    <name type="scientific">Hydrogeniiclostridium mannosilyticum</name>
    <dbReference type="NCBI Taxonomy" id="2764322"/>
    <lineage>
        <taxon>Bacteria</taxon>
        <taxon>Bacillati</taxon>
        <taxon>Bacillota</taxon>
        <taxon>Clostridia</taxon>
        <taxon>Eubacteriales</taxon>
        <taxon>Acutalibacteraceae</taxon>
        <taxon>Hydrogeniiclostridium</taxon>
    </lineage>
</organism>
<sequence>MKIKYRKAGAGDVEVLSRLRVDMLSADNGLSEALQSALYQQTKEYLLSGLKGQTFSSYIAEADGVVVAMGGICYFDLPPTEFCLTGKTAYVSNMYTLPAYRKNGIAGKIVKLLMEEAEGSGVERVLLKPTAQGKPLYQEYGFQQWKDAMVYFF</sequence>
<comment type="caution">
    <text evidence="2">The sequence shown here is derived from an EMBL/GenBank/DDBJ whole genome shotgun (WGS) entry which is preliminary data.</text>
</comment>
<dbReference type="Gene3D" id="3.40.630.30">
    <property type="match status" value="1"/>
</dbReference>
<keyword evidence="3" id="KW-1185">Reference proteome</keyword>
<dbReference type="GO" id="GO:0016747">
    <property type="term" value="F:acyltransferase activity, transferring groups other than amino-acyl groups"/>
    <property type="evidence" value="ECO:0007669"/>
    <property type="project" value="InterPro"/>
</dbReference>
<dbReference type="InterPro" id="IPR016181">
    <property type="entry name" value="Acyl_CoA_acyltransferase"/>
</dbReference>
<dbReference type="Pfam" id="PF00583">
    <property type="entry name" value="Acetyltransf_1"/>
    <property type="match status" value="1"/>
</dbReference>
<proteinExistence type="predicted"/>
<dbReference type="EMBL" id="QLYR01000001">
    <property type="protein sequence ID" value="RAQ30268.1"/>
    <property type="molecule type" value="Genomic_DNA"/>
</dbReference>
<evidence type="ECO:0000259" key="1">
    <source>
        <dbReference type="PROSITE" id="PS51186"/>
    </source>
</evidence>
<evidence type="ECO:0000313" key="3">
    <source>
        <dbReference type="Proteomes" id="UP000249377"/>
    </source>
</evidence>
<reference evidence="2 3" key="1">
    <citation type="submission" date="2018-06" db="EMBL/GenBank/DDBJ databases">
        <title>Noncontiguous genome sequence of Ruminococcaceae bacterium ASD2818.</title>
        <authorList>
            <person name="Chaplin A.V."/>
            <person name="Sokolova S.R."/>
            <person name="Kochetkova T.O."/>
            <person name="Goltsov A.Y."/>
            <person name="Trofimov D.Y."/>
            <person name="Efimov B.A."/>
        </authorList>
    </citation>
    <scope>NUCLEOTIDE SEQUENCE [LARGE SCALE GENOMIC DNA]</scope>
    <source>
        <strain evidence="2 3">ASD2818</strain>
    </source>
</reference>
<name>A0A328UFI2_9FIRM</name>
<dbReference type="PROSITE" id="PS51186">
    <property type="entry name" value="GNAT"/>
    <property type="match status" value="1"/>
</dbReference>
<dbReference type="AlphaFoldDB" id="A0A328UFI2"/>
<dbReference type="RefSeq" id="WP_112331465.1">
    <property type="nucleotide sequence ID" value="NZ_JADPHD010000001.1"/>
</dbReference>